<evidence type="ECO:0000259" key="3">
    <source>
        <dbReference type="SMART" id="SM00943"/>
    </source>
</evidence>
<gene>
    <name evidence="4" type="ORF">E3U44_18295</name>
</gene>
<dbReference type="SUPFAM" id="SSF56747">
    <property type="entry name" value="Prim-pol domain"/>
    <property type="match status" value="1"/>
</dbReference>
<keyword evidence="1" id="KW-0378">Hydrolase</keyword>
<dbReference type="EMBL" id="CP038033">
    <property type="protein sequence ID" value="QBQ56231.1"/>
    <property type="molecule type" value="Genomic_DNA"/>
</dbReference>
<proteinExistence type="predicted"/>
<dbReference type="AlphaFoldDB" id="A0A4P7C1I0"/>
<feature type="region of interest" description="Disordered" evidence="2">
    <location>
        <begin position="169"/>
        <end position="190"/>
    </location>
</feature>
<protein>
    <submittedName>
        <fullName evidence="4">Bifunctional DNA primase/polymerase</fullName>
    </submittedName>
</protein>
<keyword evidence="5" id="KW-1185">Reference proteome</keyword>
<sequence length="190" mass="20861">MDTKLSHAITYAQQGYRLLPVKPNSKVPFLKEWTKKATRDPAILEDYWRQYPQANIGLATGEDSGCFVLDVDVKKDAPGEQSLEELESEYGVLPETLKAKTPTGGFHYFFRHPGGRLGNRANFRPGLDIRGDGGYVLVAPSIVEGKAYGWLNEGTPLAEAPDWLLELLHEGPKPTVPGDGPRRGKASCAP</sequence>
<dbReference type="InterPro" id="IPR015330">
    <property type="entry name" value="DNA_primase/pol_bifunc_N"/>
</dbReference>
<dbReference type="Gene3D" id="3.30.720.160">
    <property type="entry name" value="Bifunctional DNA primase/polymerase, N-terminal"/>
    <property type="match status" value="1"/>
</dbReference>
<dbReference type="GO" id="GO:0016787">
    <property type="term" value="F:hydrolase activity"/>
    <property type="evidence" value="ECO:0007669"/>
    <property type="project" value="UniProtKB-KW"/>
</dbReference>
<dbReference type="PANTHER" id="PTHR35372:SF2">
    <property type="entry name" value="SF3 HELICASE DOMAIN-CONTAINING PROTEIN"/>
    <property type="match status" value="1"/>
</dbReference>
<accession>A0A4P7C1I0</accession>
<dbReference type="InterPro" id="IPR051620">
    <property type="entry name" value="ORF904-like_C"/>
</dbReference>
<evidence type="ECO:0000256" key="2">
    <source>
        <dbReference type="SAM" id="MobiDB-lite"/>
    </source>
</evidence>
<feature type="domain" description="DNA primase/polymerase bifunctional N-terminal" evidence="3">
    <location>
        <begin position="8"/>
        <end position="164"/>
    </location>
</feature>
<dbReference type="RefSeq" id="WP_134359480.1">
    <property type="nucleotide sequence ID" value="NZ_CP038033.1"/>
</dbReference>
<evidence type="ECO:0000313" key="5">
    <source>
        <dbReference type="Proteomes" id="UP000294325"/>
    </source>
</evidence>
<dbReference type="CDD" id="cd04859">
    <property type="entry name" value="Prim_Pol"/>
    <property type="match status" value="1"/>
</dbReference>
<dbReference type="SMART" id="SM00943">
    <property type="entry name" value="Prim-Pol"/>
    <property type="match status" value="1"/>
</dbReference>
<dbReference type="Proteomes" id="UP000294325">
    <property type="component" value="Chromosome"/>
</dbReference>
<evidence type="ECO:0000313" key="4">
    <source>
        <dbReference type="EMBL" id="QBQ56231.1"/>
    </source>
</evidence>
<evidence type="ECO:0000256" key="1">
    <source>
        <dbReference type="ARBA" id="ARBA00022801"/>
    </source>
</evidence>
<organism evidence="4 5">
    <name type="scientific">Nitrosococcus wardiae</name>
    <dbReference type="NCBI Taxonomy" id="1814290"/>
    <lineage>
        <taxon>Bacteria</taxon>
        <taxon>Pseudomonadati</taxon>
        <taxon>Pseudomonadota</taxon>
        <taxon>Gammaproteobacteria</taxon>
        <taxon>Chromatiales</taxon>
        <taxon>Chromatiaceae</taxon>
        <taxon>Nitrosococcus</taxon>
    </lineage>
</organism>
<dbReference type="Pfam" id="PF09250">
    <property type="entry name" value="Prim-Pol"/>
    <property type="match status" value="1"/>
</dbReference>
<dbReference type="OrthoDB" id="784829at2"/>
<reference evidence="4 5" key="1">
    <citation type="submission" date="2019-03" db="EMBL/GenBank/DDBJ databases">
        <title>The genome sequence of Nitrosococcus wardiae strain D1FHST reveals the archetypal metabolic capacity of ammonia-oxidizing Gammaproteobacteria.</title>
        <authorList>
            <person name="Wang L."/>
            <person name="Lim C.K."/>
            <person name="Hanson T.E."/>
            <person name="Dang H."/>
            <person name="Klotz M.G."/>
        </authorList>
    </citation>
    <scope>NUCLEOTIDE SEQUENCE [LARGE SCALE GENOMIC DNA]</scope>
    <source>
        <strain evidence="4 5">D1FHS</strain>
    </source>
</reference>
<dbReference type="KEGG" id="nwr:E3U44_18295"/>
<name>A0A4P7C1I0_9GAMM</name>
<dbReference type="PANTHER" id="PTHR35372">
    <property type="entry name" value="ATP BINDING PROTEIN-RELATED"/>
    <property type="match status" value="1"/>
</dbReference>